<evidence type="ECO:0000256" key="6">
    <source>
        <dbReference type="ARBA" id="ARBA00023002"/>
    </source>
</evidence>
<dbReference type="eggNOG" id="COG1018">
    <property type="taxonomic scope" value="Bacteria"/>
</dbReference>
<dbReference type="PRINTS" id="PR00406">
    <property type="entry name" value="CYTB5RDTASE"/>
</dbReference>
<dbReference type="PRINTS" id="PR00371">
    <property type="entry name" value="FPNCR"/>
</dbReference>
<sequence>MTKKCNYKINVIGALDMLRFKNMPKFREAAIEAAPATPLPKSFITNEKAKQRHPEKQHVVISEIRNCGVDTKIIILKTEHNEPLASFRAGQYISVSLSIGGVTTTRPYSLCSSPLDAKHGEYHIMVKRNDAGFASLYIHDKWKVGQKLIISGPQGHLYYERPRDEKKVVALAGGSGITPFIGMAYALRDKLEDFELIILYGSRKEEDITYRKELDEVCAVCDKVKVIYVLSDEDKQGFEHGFITADLIKKYGGNAFSVFMCGPQAMYNFLDKELEKLSLRKKLVRRELFGMIKDPWNQPGYPMEIRRKVFNLTVIQCGKEYNISASADEPLLVAIERAGIIAPARCRSGECGWCRSKLLSGNVYVPLKTDGRRAADIEFNYIHPCSSFAMSDAVLEVPMSTQV</sequence>
<keyword evidence="5" id="KW-0274">FAD</keyword>
<dbReference type="InterPro" id="IPR039261">
    <property type="entry name" value="FNR_nucleotide-bd"/>
</dbReference>
<evidence type="ECO:0000313" key="11">
    <source>
        <dbReference type="EMBL" id="EPF32065.1"/>
    </source>
</evidence>
<keyword evidence="4" id="KW-0479">Metal-binding</keyword>
<keyword evidence="12" id="KW-1185">Reference proteome</keyword>
<proteinExistence type="predicted"/>
<evidence type="ECO:0000259" key="10">
    <source>
        <dbReference type="PROSITE" id="PS51384"/>
    </source>
</evidence>
<dbReference type="Pfam" id="PF00111">
    <property type="entry name" value="Fer2"/>
    <property type="match status" value="1"/>
</dbReference>
<dbReference type="OrthoDB" id="9807864at2"/>
<dbReference type="STRING" id="1125699.HMPREF9194_00053"/>
<dbReference type="GO" id="GO:0016491">
    <property type="term" value="F:oxidoreductase activity"/>
    <property type="evidence" value="ECO:0007669"/>
    <property type="project" value="UniProtKB-KW"/>
</dbReference>
<evidence type="ECO:0000256" key="4">
    <source>
        <dbReference type="ARBA" id="ARBA00022723"/>
    </source>
</evidence>
<dbReference type="InterPro" id="IPR001709">
    <property type="entry name" value="Flavoprot_Pyr_Nucl_cyt_Rdtase"/>
</dbReference>
<dbReference type="Pfam" id="PF00970">
    <property type="entry name" value="FAD_binding_6"/>
    <property type="match status" value="1"/>
</dbReference>
<dbReference type="GO" id="GO:0051537">
    <property type="term" value="F:2 iron, 2 sulfur cluster binding"/>
    <property type="evidence" value="ECO:0007669"/>
    <property type="project" value="UniProtKB-KW"/>
</dbReference>
<dbReference type="CDD" id="cd00207">
    <property type="entry name" value="fer2"/>
    <property type="match status" value="1"/>
</dbReference>
<reference evidence="11 12" key="1">
    <citation type="submission" date="2013-04" db="EMBL/GenBank/DDBJ databases">
        <title>The Genome Sequence of Treponema maltophilum ATCC 51939.</title>
        <authorList>
            <consortium name="The Broad Institute Genomics Platform"/>
            <person name="Earl A."/>
            <person name="Ward D."/>
            <person name="Feldgarden M."/>
            <person name="Gevers D."/>
            <person name="Leonetti C."/>
            <person name="Blanton J.M."/>
            <person name="Dewhirst F.E."/>
            <person name="Izard J."/>
            <person name="Walker B."/>
            <person name="Young S."/>
            <person name="Zeng Q."/>
            <person name="Gargeya S."/>
            <person name="Fitzgerald M."/>
            <person name="Haas B."/>
            <person name="Abouelleil A."/>
            <person name="Allen A.W."/>
            <person name="Alvarado L."/>
            <person name="Arachchi H.M."/>
            <person name="Berlin A.M."/>
            <person name="Chapman S.B."/>
            <person name="Gainer-Dewar J."/>
            <person name="Goldberg J."/>
            <person name="Griggs A."/>
            <person name="Gujja S."/>
            <person name="Hansen M."/>
            <person name="Howarth C."/>
            <person name="Imamovic A."/>
            <person name="Ireland A."/>
            <person name="Larimer J."/>
            <person name="McCowan C."/>
            <person name="Murphy C."/>
            <person name="Pearson M."/>
            <person name="Poon T.W."/>
            <person name="Priest M."/>
            <person name="Roberts A."/>
            <person name="Saif S."/>
            <person name="Shea T."/>
            <person name="Sisk P."/>
            <person name="Sykes S."/>
            <person name="Wortman J."/>
            <person name="Nusbaum C."/>
            <person name="Birren B."/>
        </authorList>
    </citation>
    <scope>NUCLEOTIDE SEQUENCE [LARGE SCALE GENOMIC DNA]</scope>
    <source>
        <strain evidence="11 12">ATCC 51939</strain>
    </source>
</reference>
<dbReference type="GO" id="GO:0050660">
    <property type="term" value="F:flavin adenine dinucleotide binding"/>
    <property type="evidence" value="ECO:0007669"/>
    <property type="project" value="TreeGrafter"/>
</dbReference>
<dbReference type="PATRIC" id="fig|1125699.3.peg.51"/>
<keyword evidence="3" id="KW-0001">2Fe-2S</keyword>
<keyword evidence="8" id="KW-0411">Iron-sulfur</keyword>
<comment type="caution">
    <text evidence="11">The sequence shown here is derived from an EMBL/GenBank/DDBJ whole genome shotgun (WGS) entry which is preliminary data.</text>
</comment>
<evidence type="ECO:0000256" key="5">
    <source>
        <dbReference type="ARBA" id="ARBA00022827"/>
    </source>
</evidence>
<dbReference type="RefSeq" id="WP_016524362.1">
    <property type="nucleotide sequence ID" value="NZ_KE332518.1"/>
</dbReference>
<keyword evidence="6" id="KW-0560">Oxidoreductase</keyword>
<dbReference type="SUPFAM" id="SSF63380">
    <property type="entry name" value="Riboflavin synthase domain-like"/>
    <property type="match status" value="1"/>
</dbReference>
<dbReference type="Gene3D" id="3.40.50.80">
    <property type="entry name" value="Nucleotide-binding domain of ferredoxin-NADP reductase (FNR) module"/>
    <property type="match status" value="1"/>
</dbReference>
<dbReference type="PANTHER" id="PTHR47354:SF8">
    <property type="entry name" value="1,2-PHENYLACETYL-COA EPOXIDASE, SUBUNIT E"/>
    <property type="match status" value="1"/>
</dbReference>
<dbReference type="Gene3D" id="3.10.20.30">
    <property type="match status" value="1"/>
</dbReference>
<dbReference type="Gene3D" id="2.40.30.10">
    <property type="entry name" value="Translation factors"/>
    <property type="match status" value="1"/>
</dbReference>
<feature type="domain" description="2Fe-2S ferredoxin-type" evidence="9">
    <location>
        <begin position="310"/>
        <end position="401"/>
    </location>
</feature>
<keyword evidence="7" id="KW-0408">Iron</keyword>
<evidence type="ECO:0000259" key="9">
    <source>
        <dbReference type="PROSITE" id="PS51085"/>
    </source>
</evidence>
<dbReference type="InterPro" id="IPR017938">
    <property type="entry name" value="Riboflavin_synthase-like_b-brl"/>
</dbReference>
<name>S3K3H7_TREMA</name>
<evidence type="ECO:0000256" key="2">
    <source>
        <dbReference type="ARBA" id="ARBA00022630"/>
    </source>
</evidence>
<dbReference type="InterPro" id="IPR050415">
    <property type="entry name" value="MRET"/>
</dbReference>
<dbReference type="SUPFAM" id="SSF54292">
    <property type="entry name" value="2Fe-2S ferredoxin-like"/>
    <property type="match status" value="1"/>
</dbReference>
<dbReference type="PANTHER" id="PTHR47354">
    <property type="entry name" value="NADH OXIDOREDUCTASE HCR"/>
    <property type="match status" value="1"/>
</dbReference>
<comment type="cofactor">
    <cofactor evidence="1">
        <name>FAD</name>
        <dbReference type="ChEBI" id="CHEBI:57692"/>
    </cofactor>
</comment>
<keyword evidence="2" id="KW-0285">Flavoprotein</keyword>
<dbReference type="PROSITE" id="PS51085">
    <property type="entry name" value="2FE2S_FER_2"/>
    <property type="match status" value="1"/>
</dbReference>
<dbReference type="InterPro" id="IPR008333">
    <property type="entry name" value="Cbr1-like_FAD-bd_dom"/>
</dbReference>
<dbReference type="GO" id="GO:0046872">
    <property type="term" value="F:metal ion binding"/>
    <property type="evidence" value="ECO:0007669"/>
    <property type="project" value="UniProtKB-KW"/>
</dbReference>
<dbReference type="PROSITE" id="PS51384">
    <property type="entry name" value="FAD_FR"/>
    <property type="match status" value="1"/>
</dbReference>
<evidence type="ECO:0000256" key="7">
    <source>
        <dbReference type="ARBA" id="ARBA00023004"/>
    </source>
</evidence>
<organism evidence="11 12">
    <name type="scientific">Treponema maltophilum ATCC 51939</name>
    <dbReference type="NCBI Taxonomy" id="1125699"/>
    <lineage>
        <taxon>Bacteria</taxon>
        <taxon>Pseudomonadati</taxon>
        <taxon>Spirochaetota</taxon>
        <taxon>Spirochaetia</taxon>
        <taxon>Spirochaetales</taxon>
        <taxon>Treponemataceae</taxon>
        <taxon>Treponema</taxon>
    </lineage>
</organism>
<dbReference type="InterPro" id="IPR017927">
    <property type="entry name" value="FAD-bd_FR_type"/>
</dbReference>
<dbReference type="InterPro" id="IPR001433">
    <property type="entry name" value="OxRdtase_FAD/NAD-bd"/>
</dbReference>
<dbReference type="InterPro" id="IPR012675">
    <property type="entry name" value="Beta-grasp_dom_sf"/>
</dbReference>
<dbReference type="SUPFAM" id="SSF52343">
    <property type="entry name" value="Ferredoxin reductase-like, C-terminal NADP-linked domain"/>
    <property type="match status" value="1"/>
</dbReference>
<dbReference type="Pfam" id="PF00175">
    <property type="entry name" value="NAD_binding_1"/>
    <property type="match status" value="1"/>
</dbReference>
<evidence type="ECO:0000256" key="1">
    <source>
        <dbReference type="ARBA" id="ARBA00001974"/>
    </source>
</evidence>
<evidence type="ECO:0000313" key="12">
    <source>
        <dbReference type="Proteomes" id="UP000014541"/>
    </source>
</evidence>
<feature type="domain" description="FAD-binding FR-type" evidence="10">
    <location>
        <begin position="54"/>
        <end position="160"/>
    </location>
</feature>
<dbReference type="InterPro" id="IPR001041">
    <property type="entry name" value="2Fe-2S_ferredoxin-type"/>
</dbReference>
<dbReference type="EMBL" id="ATFF01000002">
    <property type="protein sequence ID" value="EPF32065.1"/>
    <property type="molecule type" value="Genomic_DNA"/>
</dbReference>
<gene>
    <name evidence="11" type="ORF">HMPREF9194_00053</name>
</gene>
<evidence type="ECO:0000256" key="8">
    <source>
        <dbReference type="ARBA" id="ARBA00023014"/>
    </source>
</evidence>
<accession>S3K3H7</accession>
<protein>
    <recommendedName>
        <fullName evidence="13">FAD-binding FR-type domain-containing protein</fullName>
    </recommendedName>
</protein>
<dbReference type="Proteomes" id="UP000014541">
    <property type="component" value="Unassembled WGS sequence"/>
</dbReference>
<dbReference type="InterPro" id="IPR036010">
    <property type="entry name" value="2Fe-2S_ferredoxin-like_sf"/>
</dbReference>
<evidence type="ECO:0000256" key="3">
    <source>
        <dbReference type="ARBA" id="ARBA00022714"/>
    </source>
</evidence>
<evidence type="ECO:0008006" key="13">
    <source>
        <dbReference type="Google" id="ProtNLM"/>
    </source>
</evidence>
<dbReference type="HOGENOM" id="CLU_003827_14_1_12"/>
<dbReference type="AlphaFoldDB" id="S3K3H7"/>